<dbReference type="EMBL" id="JARBDR010000214">
    <property type="protein sequence ID" value="KAJ8318470.1"/>
    <property type="molecule type" value="Genomic_DNA"/>
</dbReference>
<proteinExistence type="predicted"/>
<dbReference type="PROSITE" id="PS50178">
    <property type="entry name" value="ZF_FYVE"/>
    <property type="match status" value="1"/>
</dbReference>
<feature type="domain" description="FYVE-type" evidence="5">
    <location>
        <begin position="41"/>
        <end position="94"/>
    </location>
</feature>
<dbReference type="SUPFAM" id="SSF48371">
    <property type="entry name" value="ARM repeat"/>
    <property type="match status" value="1"/>
</dbReference>
<dbReference type="InterPro" id="IPR013083">
    <property type="entry name" value="Znf_RING/FYVE/PHD"/>
</dbReference>
<keyword evidence="7" id="KW-1185">Reference proteome</keyword>
<accession>A0ABQ9FMJ8</accession>
<keyword evidence="2 4" id="KW-0863">Zinc-finger</keyword>
<comment type="caution">
    <text evidence="6">The sequence shown here is derived from an EMBL/GenBank/DDBJ whole genome shotgun (WGS) entry which is preliminary data.</text>
</comment>
<keyword evidence="3" id="KW-0862">Zinc</keyword>
<dbReference type="Gene3D" id="3.30.40.10">
    <property type="entry name" value="Zinc/RING finger domain, C3HC4 (zinc finger)"/>
    <property type="match status" value="1"/>
</dbReference>
<dbReference type="SMART" id="SM00064">
    <property type="entry name" value="FYVE"/>
    <property type="match status" value="1"/>
</dbReference>
<keyword evidence="1" id="KW-0479">Metal-binding</keyword>
<evidence type="ECO:0000259" key="5">
    <source>
        <dbReference type="PROSITE" id="PS50178"/>
    </source>
</evidence>
<evidence type="ECO:0000256" key="2">
    <source>
        <dbReference type="ARBA" id="ARBA00022771"/>
    </source>
</evidence>
<dbReference type="Pfam" id="PF01363">
    <property type="entry name" value="FYVE"/>
    <property type="match status" value="1"/>
</dbReference>
<sequence length="389" mass="43183">MGTLRPVKLEGRDVYPATVEGLQDVFDSNNFVLTKSRWVEDSDANSCVLCKNKFNQLRRKHHCRQCGHVFCNKCCKERIPLPQLGIDDPERVVEYGGLQTLISKAKDENVAVLNKVATGLNILSTHQPLHKVLADTGAIKALCSMLMKCDLHNEQLIFDGISAVMIFCKLPDLKTKALQDGALDAVLRLCGSTQTNEAISLLAVSTLSLIVEHPDTHAAVIDDTQNVLQRILTLIHSKDEQMQEVSLKTLAHISLGSDWHRHRIVQGGLQDLLEAMCNVLKSDTKNSELLIHVARGIANFSKFRQNADKLMTYLPLIVYKCLKSPDKQLELHGMRTTLYLLSFKPTQTSAELLRGGAGDLLEKMAKIPGLMDTLQTTILTQASDKSKPL</sequence>
<gene>
    <name evidence="6" type="ORF">KUTeg_003561</name>
</gene>
<evidence type="ECO:0000313" key="7">
    <source>
        <dbReference type="Proteomes" id="UP001217089"/>
    </source>
</evidence>
<dbReference type="InterPro" id="IPR011011">
    <property type="entry name" value="Znf_FYVE_PHD"/>
</dbReference>
<dbReference type="InterPro" id="IPR016024">
    <property type="entry name" value="ARM-type_fold"/>
</dbReference>
<reference evidence="6 7" key="1">
    <citation type="submission" date="2022-12" db="EMBL/GenBank/DDBJ databases">
        <title>Chromosome-level genome of Tegillarca granosa.</title>
        <authorList>
            <person name="Kim J."/>
        </authorList>
    </citation>
    <scope>NUCLEOTIDE SEQUENCE [LARGE SCALE GENOMIC DNA]</scope>
    <source>
        <strain evidence="6">Teg-2019</strain>
        <tissue evidence="6">Adductor muscle</tissue>
    </source>
</reference>
<dbReference type="InterPro" id="IPR011989">
    <property type="entry name" value="ARM-like"/>
</dbReference>
<evidence type="ECO:0000256" key="3">
    <source>
        <dbReference type="ARBA" id="ARBA00022833"/>
    </source>
</evidence>
<dbReference type="SUPFAM" id="SSF57903">
    <property type="entry name" value="FYVE/PHD zinc finger"/>
    <property type="match status" value="1"/>
</dbReference>
<dbReference type="Gene3D" id="1.25.10.10">
    <property type="entry name" value="Leucine-rich Repeat Variant"/>
    <property type="match status" value="1"/>
</dbReference>
<dbReference type="InterPro" id="IPR000306">
    <property type="entry name" value="Znf_FYVE"/>
</dbReference>
<dbReference type="PANTHER" id="PTHR39490:SF9">
    <property type="entry name" value="FYVE-TYPE DOMAIN-CONTAINING PROTEIN"/>
    <property type="match status" value="1"/>
</dbReference>
<evidence type="ECO:0000313" key="6">
    <source>
        <dbReference type="EMBL" id="KAJ8318470.1"/>
    </source>
</evidence>
<dbReference type="InterPro" id="IPR052113">
    <property type="entry name" value="FYVE-type_Zinc_Finger"/>
</dbReference>
<evidence type="ECO:0000256" key="4">
    <source>
        <dbReference type="PROSITE-ProRule" id="PRU00091"/>
    </source>
</evidence>
<evidence type="ECO:0000256" key="1">
    <source>
        <dbReference type="ARBA" id="ARBA00022723"/>
    </source>
</evidence>
<organism evidence="6 7">
    <name type="scientific">Tegillarca granosa</name>
    <name type="common">Malaysian cockle</name>
    <name type="synonym">Anadara granosa</name>
    <dbReference type="NCBI Taxonomy" id="220873"/>
    <lineage>
        <taxon>Eukaryota</taxon>
        <taxon>Metazoa</taxon>
        <taxon>Spiralia</taxon>
        <taxon>Lophotrochozoa</taxon>
        <taxon>Mollusca</taxon>
        <taxon>Bivalvia</taxon>
        <taxon>Autobranchia</taxon>
        <taxon>Pteriomorphia</taxon>
        <taxon>Arcoida</taxon>
        <taxon>Arcoidea</taxon>
        <taxon>Arcidae</taxon>
        <taxon>Tegillarca</taxon>
    </lineage>
</organism>
<name>A0ABQ9FMJ8_TEGGR</name>
<dbReference type="InterPro" id="IPR017455">
    <property type="entry name" value="Znf_FYVE-rel"/>
</dbReference>
<dbReference type="Proteomes" id="UP001217089">
    <property type="component" value="Unassembled WGS sequence"/>
</dbReference>
<protein>
    <recommendedName>
        <fullName evidence="5">FYVE-type domain-containing protein</fullName>
    </recommendedName>
</protein>
<dbReference type="PANTHER" id="PTHR39490">
    <property type="entry name" value="ARRESTIN DOMAIN-CONTAINING PROTEIN D"/>
    <property type="match status" value="1"/>
</dbReference>